<dbReference type="GO" id="GO:0003676">
    <property type="term" value="F:nucleic acid binding"/>
    <property type="evidence" value="ECO:0007669"/>
    <property type="project" value="InterPro"/>
</dbReference>
<protein>
    <submittedName>
        <fullName evidence="2">Gag-pol Polyprotein</fullName>
    </submittedName>
</protein>
<evidence type="ECO:0000313" key="3">
    <source>
        <dbReference type="Proteomes" id="UP000198211"/>
    </source>
</evidence>
<dbReference type="InterPro" id="IPR001584">
    <property type="entry name" value="Integrase_cat-core"/>
</dbReference>
<dbReference type="Proteomes" id="UP000198211">
    <property type="component" value="Unassembled WGS sequence"/>
</dbReference>
<dbReference type="Gene3D" id="3.30.420.10">
    <property type="entry name" value="Ribonuclease H-like superfamily/Ribonuclease H"/>
    <property type="match status" value="1"/>
</dbReference>
<dbReference type="Pfam" id="PF13976">
    <property type="entry name" value="gag_pre-integrs"/>
    <property type="match status" value="1"/>
</dbReference>
<comment type="caution">
    <text evidence="2">The sequence shown here is derived from an EMBL/GenBank/DDBJ whole genome shotgun (WGS) entry which is preliminary data.</text>
</comment>
<gene>
    <name evidence="2" type="ORF">PHMEG_00019545</name>
</gene>
<dbReference type="OrthoDB" id="413361at2759"/>
<dbReference type="EMBL" id="NBNE01003322">
    <property type="protein sequence ID" value="OWZ07984.1"/>
    <property type="molecule type" value="Genomic_DNA"/>
</dbReference>
<dbReference type="InterPro" id="IPR025724">
    <property type="entry name" value="GAG-pre-integrase_dom"/>
</dbReference>
<name>A0A225VS52_9STRA</name>
<dbReference type="InterPro" id="IPR039537">
    <property type="entry name" value="Retrotran_Ty1/copia-like"/>
</dbReference>
<dbReference type="PANTHER" id="PTHR42648:SF24">
    <property type="entry name" value="INTEGRASE CATALYTIC DOMAIN-CONTAINING PROTEIN"/>
    <property type="match status" value="1"/>
</dbReference>
<dbReference type="STRING" id="4795.A0A225VS52"/>
<proteinExistence type="predicted"/>
<dbReference type="PANTHER" id="PTHR42648">
    <property type="entry name" value="TRANSPOSASE, PUTATIVE-RELATED"/>
    <property type="match status" value="1"/>
</dbReference>
<keyword evidence="3" id="KW-1185">Reference proteome</keyword>
<dbReference type="InterPro" id="IPR036397">
    <property type="entry name" value="RNaseH_sf"/>
</dbReference>
<dbReference type="GO" id="GO:0015074">
    <property type="term" value="P:DNA integration"/>
    <property type="evidence" value="ECO:0007669"/>
    <property type="project" value="InterPro"/>
</dbReference>
<sequence length="218" mass="24773">MTGRSIVTLKDNIAMKWHLKLAHLNEAAMKNIVKEDLVDGMSALTLEEFKTTPLKCIACQEAKPKRMSFKRLQGKRSKECGARIMSDVCRVGITTPGGAKYFRLVQHEAYRFKWGFLIKSKSDAEDNLLNLLLQLENDFKIKMFLSDQGGEFKNKKLNDFFRKNGIRTLPTNAYTPEESCLVEKLNGKLMGKVRAIREAVNLPACFVGRGNTFCCSRR</sequence>
<evidence type="ECO:0000259" key="1">
    <source>
        <dbReference type="PROSITE" id="PS50994"/>
    </source>
</evidence>
<evidence type="ECO:0000313" key="2">
    <source>
        <dbReference type="EMBL" id="OWZ07984.1"/>
    </source>
</evidence>
<reference evidence="3" key="1">
    <citation type="submission" date="2017-03" db="EMBL/GenBank/DDBJ databases">
        <title>Phytopthora megakarya and P. palmivora, two closely related causual agents of cacao black pod achieved similar genome size and gene model numbers by different mechanisms.</title>
        <authorList>
            <person name="Ali S."/>
            <person name="Shao J."/>
            <person name="Larry D.J."/>
            <person name="Kronmiller B."/>
            <person name="Shen D."/>
            <person name="Strem M.D."/>
            <person name="Melnick R.L."/>
            <person name="Guiltinan M.J."/>
            <person name="Tyler B.M."/>
            <person name="Meinhardt L.W."/>
            <person name="Bailey B.A."/>
        </authorList>
    </citation>
    <scope>NUCLEOTIDE SEQUENCE [LARGE SCALE GENOMIC DNA]</scope>
    <source>
        <strain evidence="3">zdho120</strain>
    </source>
</reference>
<dbReference type="InterPro" id="IPR012337">
    <property type="entry name" value="RNaseH-like_sf"/>
</dbReference>
<organism evidence="2 3">
    <name type="scientific">Phytophthora megakarya</name>
    <dbReference type="NCBI Taxonomy" id="4795"/>
    <lineage>
        <taxon>Eukaryota</taxon>
        <taxon>Sar</taxon>
        <taxon>Stramenopiles</taxon>
        <taxon>Oomycota</taxon>
        <taxon>Peronosporomycetes</taxon>
        <taxon>Peronosporales</taxon>
        <taxon>Peronosporaceae</taxon>
        <taxon>Phytophthora</taxon>
    </lineage>
</organism>
<dbReference type="SUPFAM" id="SSF53098">
    <property type="entry name" value="Ribonuclease H-like"/>
    <property type="match status" value="1"/>
</dbReference>
<dbReference type="AlphaFoldDB" id="A0A225VS52"/>
<accession>A0A225VS52</accession>
<feature type="domain" description="Integrase catalytic" evidence="1">
    <location>
        <begin position="60"/>
        <end position="218"/>
    </location>
</feature>
<dbReference type="PROSITE" id="PS50994">
    <property type="entry name" value="INTEGRASE"/>
    <property type="match status" value="1"/>
</dbReference>